<dbReference type="AlphaFoldDB" id="A0A4U5MTK8"/>
<accession>A0A4U5MTK8</accession>
<proteinExistence type="predicted"/>
<feature type="region of interest" description="Disordered" evidence="1">
    <location>
        <begin position="1"/>
        <end position="111"/>
    </location>
</feature>
<feature type="compositionally biased region" description="Low complexity" evidence="1">
    <location>
        <begin position="96"/>
        <end position="110"/>
    </location>
</feature>
<organism evidence="2 3">
    <name type="scientific">Steinernema carpocapsae</name>
    <name type="common">Entomopathogenic nematode</name>
    <dbReference type="NCBI Taxonomy" id="34508"/>
    <lineage>
        <taxon>Eukaryota</taxon>
        <taxon>Metazoa</taxon>
        <taxon>Ecdysozoa</taxon>
        <taxon>Nematoda</taxon>
        <taxon>Chromadorea</taxon>
        <taxon>Rhabditida</taxon>
        <taxon>Tylenchina</taxon>
        <taxon>Panagrolaimomorpha</taxon>
        <taxon>Strongyloidoidea</taxon>
        <taxon>Steinernematidae</taxon>
        <taxon>Steinernema</taxon>
    </lineage>
</organism>
<feature type="compositionally biased region" description="Polar residues" evidence="1">
    <location>
        <begin position="18"/>
        <end position="28"/>
    </location>
</feature>
<comment type="caution">
    <text evidence="2">The sequence shown here is derived from an EMBL/GenBank/DDBJ whole genome shotgun (WGS) entry which is preliminary data.</text>
</comment>
<protein>
    <submittedName>
        <fullName evidence="2">Uncharacterized protein</fullName>
    </submittedName>
</protein>
<sequence>MAAASQPVARSLRFDSMMNGSRNGQSLPLPQKATPPSAYVGPSSWNSTLPPGHAPLVTTQKNTPIILRTPKALRTSRVPANTTPKPSSPNTDSGISNDSNDAPSSSSTVSHARRKLDLDLAGVTGSEIDVVGMCHSPSSITTPSTAASSPIPSSDNTYRFVDWKLLLWLFNGLS</sequence>
<gene>
    <name evidence="2" type="ORF">L596_020236</name>
</gene>
<dbReference type="EMBL" id="AZBU02000006">
    <property type="protein sequence ID" value="TKR72842.1"/>
    <property type="molecule type" value="Genomic_DNA"/>
</dbReference>
<reference evidence="2 3" key="1">
    <citation type="journal article" date="2015" name="Genome Biol.">
        <title>Comparative genomics of Steinernema reveals deeply conserved gene regulatory networks.</title>
        <authorList>
            <person name="Dillman A.R."/>
            <person name="Macchietto M."/>
            <person name="Porter C.F."/>
            <person name="Rogers A."/>
            <person name="Williams B."/>
            <person name="Antoshechkin I."/>
            <person name="Lee M.M."/>
            <person name="Goodwin Z."/>
            <person name="Lu X."/>
            <person name="Lewis E.E."/>
            <person name="Goodrich-Blair H."/>
            <person name="Stock S.P."/>
            <person name="Adams B.J."/>
            <person name="Sternberg P.W."/>
            <person name="Mortazavi A."/>
        </authorList>
    </citation>
    <scope>NUCLEOTIDE SEQUENCE [LARGE SCALE GENOMIC DNA]</scope>
    <source>
        <strain evidence="2 3">ALL</strain>
    </source>
</reference>
<keyword evidence="3" id="KW-1185">Reference proteome</keyword>
<feature type="compositionally biased region" description="Polar residues" evidence="1">
    <location>
        <begin position="78"/>
        <end position="95"/>
    </location>
</feature>
<reference evidence="2 3" key="2">
    <citation type="journal article" date="2019" name="G3 (Bethesda)">
        <title>Hybrid Assembly of the Genome of the Entomopathogenic Nematode Steinernema carpocapsae Identifies the X-Chromosome.</title>
        <authorList>
            <person name="Serra L."/>
            <person name="Macchietto M."/>
            <person name="Macias-Munoz A."/>
            <person name="McGill C.J."/>
            <person name="Rodriguez I.M."/>
            <person name="Rodriguez B."/>
            <person name="Murad R."/>
            <person name="Mortazavi A."/>
        </authorList>
    </citation>
    <scope>NUCLEOTIDE SEQUENCE [LARGE SCALE GENOMIC DNA]</scope>
    <source>
        <strain evidence="2 3">ALL</strain>
    </source>
</reference>
<dbReference type="Proteomes" id="UP000298663">
    <property type="component" value="Unassembled WGS sequence"/>
</dbReference>
<evidence type="ECO:0000313" key="2">
    <source>
        <dbReference type="EMBL" id="TKR72842.1"/>
    </source>
</evidence>
<name>A0A4U5MTK8_STECR</name>
<evidence type="ECO:0000256" key="1">
    <source>
        <dbReference type="SAM" id="MobiDB-lite"/>
    </source>
</evidence>
<evidence type="ECO:0000313" key="3">
    <source>
        <dbReference type="Proteomes" id="UP000298663"/>
    </source>
</evidence>